<dbReference type="KEGG" id="eus:EUTSA_v10023779mg"/>
<dbReference type="EMBL" id="KI517881">
    <property type="protein sequence ID" value="ESQ29738.1"/>
    <property type="molecule type" value="Genomic_DNA"/>
</dbReference>
<name>V4KQW3_EUTSA</name>
<dbReference type="Proteomes" id="UP000030689">
    <property type="component" value="Unassembled WGS sequence"/>
</dbReference>
<evidence type="ECO:0000256" key="1">
    <source>
        <dbReference type="SAM" id="Phobius"/>
    </source>
</evidence>
<evidence type="ECO:0000313" key="2">
    <source>
        <dbReference type="EMBL" id="ESQ29738.1"/>
    </source>
</evidence>
<organism evidence="2 3">
    <name type="scientific">Eutrema salsugineum</name>
    <name type="common">Saltwater cress</name>
    <name type="synonym">Sisymbrium salsugineum</name>
    <dbReference type="NCBI Taxonomy" id="72664"/>
    <lineage>
        <taxon>Eukaryota</taxon>
        <taxon>Viridiplantae</taxon>
        <taxon>Streptophyta</taxon>
        <taxon>Embryophyta</taxon>
        <taxon>Tracheophyta</taxon>
        <taxon>Spermatophyta</taxon>
        <taxon>Magnoliopsida</taxon>
        <taxon>eudicotyledons</taxon>
        <taxon>Gunneridae</taxon>
        <taxon>Pentapetalae</taxon>
        <taxon>rosids</taxon>
        <taxon>malvids</taxon>
        <taxon>Brassicales</taxon>
        <taxon>Brassicaceae</taxon>
        <taxon>Eutremeae</taxon>
        <taxon>Eutrema</taxon>
    </lineage>
</organism>
<keyword evidence="1" id="KW-0472">Membrane</keyword>
<sequence>MLCILLFNGLINFNNTQFYAIYFSTIFFWFHTLNIHNTQIYKYYSCISLFSAFFSSQPLHYVKPTQVNQDSDEHVSVLVLLHKYGQSFVFTKFA</sequence>
<keyword evidence="1" id="KW-1133">Transmembrane helix</keyword>
<reference evidence="2 3" key="1">
    <citation type="journal article" date="2013" name="Front. Plant Sci.">
        <title>The Reference Genome of the Halophytic Plant Eutrema salsugineum.</title>
        <authorList>
            <person name="Yang R."/>
            <person name="Jarvis D.E."/>
            <person name="Chen H."/>
            <person name="Beilstein M.A."/>
            <person name="Grimwood J."/>
            <person name="Jenkins J."/>
            <person name="Shu S."/>
            <person name="Prochnik S."/>
            <person name="Xin M."/>
            <person name="Ma C."/>
            <person name="Schmutz J."/>
            <person name="Wing R.A."/>
            <person name="Mitchell-Olds T."/>
            <person name="Schumaker K.S."/>
            <person name="Wang X."/>
        </authorList>
    </citation>
    <scope>NUCLEOTIDE SEQUENCE [LARGE SCALE GENOMIC DNA]</scope>
</reference>
<keyword evidence="3" id="KW-1185">Reference proteome</keyword>
<dbReference type="AlphaFoldDB" id="V4KQW3"/>
<protein>
    <submittedName>
        <fullName evidence="2">Uncharacterized protein</fullName>
    </submittedName>
</protein>
<keyword evidence="1" id="KW-0812">Transmembrane</keyword>
<dbReference type="Gramene" id="ESQ29738">
    <property type="protein sequence ID" value="ESQ29738"/>
    <property type="gene ID" value="EUTSA_v10023779mg"/>
</dbReference>
<gene>
    <name evidence="2" type="ORF">EUTSA_v10023779mg</name>
</gene>
<evidence type="ECO:0000313" key="3">
    <source>
        <dbReference type="Proteomes" id="UP000030689"/>
    </source>
</evidence>
<feature type="transmembrane region" description="Helical" evidence="1">
    <location>
        <begin position="16"/>
        <end position="35"/>
    </location>
</feature>
<accession>V4KQW3</accession>
<proteinExistence type="predicted"/>